<gene>
    <name evidence="1" type="ordered locus">MYSTI_01961</name>
</gene>
<evidence type="ECO:0000313" key="2">
    <source>
        <dbReference type="Proteomes" id="UP000011131"/>
    </source>
</evidence>
<dbReference type="Proteomes" id="UP000011131">
    <property type="component" value="Chromosome"/>
</dbReference>
<dbReference type="STRING" id="1278073.MYSTI_01961"/>
<sequence>MSRRMSRAARRFLIATVARRVCETCRSAPGEMRGWRVECGPCQCKRVDGERRFSTALCKES</sequence>
<accession>L7U606</accession>
<reference evidence="1 2" key="1">
    <citation type="journal article" date="2013" name="Genome Announc.">
        <title>Complete genome sequence of Myxococcus stipitatus strain DSM 14675, a fruiting myxobacterium.</title>
        <authorList>
            <person name="Huntley S."/>
            <person name="Kneip S."/>
            <person name="Treuner-Lange A."/>
            <person name="Sogaard-Andersen L."/>
        </authorList>
    </citation>
    <scope>NUCLEOTIDE SEQUENCE [LARGE SCALE GENOMIC DNA]</scope>
    <source>
        <strain evidence="2">DSM 14675 / JCM 12634 / Mx s8</strain>
    </source>
</reference>
<keyword evidence="2" id="KW-1185">Reference proteome</keyword>
<proteinExistence type="predicted"/>
<dbReference type="HOGENOM" id="CLU_2917799_0_0_7"/>
<dbReference type="EMBL" id="CP004025">
    <property type="protein sequence ID" value="AGC43290.1"/>
    <property type="molecule type" value="Genomic_DNA"/>
</dbReference>
<dbReference type="AlphaFoldDB" id="L7U606"/>
<dbReference type="PATRIC" id="fig|1278073.3.peg.1998"/>
<organism evidence="1 2">
    <name type="scientific">Myxococcus stipitatus (strain DSM 14675 / JCM 12634 / Mx s8)</name>
    <dbReference type="NCBI Taxonomy" id="1278073"/>
    <lineage>
        <taxon>Bacteria</taxon>
        <taxon>Pseudomonadati</taxon>
        <taxon>Myxococcota</taxon>
        <taxon>Myxococcia</taxon>
        <taxon>Myxococcales</taxon>
        <taxon>Cystobacterineae</taxon>
        <taxon>Myxococcaceae</taxon>
        <taxon>Myxococcus</taxon>
    </lineage>
</organism>
<name>L7U606_MYXSD</name>
<dbReference type="KEGG" id="msd:MYSTI_01961"/>
<evidence type="ECO:0000313" key="1">
    <source>
        <dbReference type="EMBL" id="AGC43290.1"/>
    </source>
</evidence>
<protein>
    <submittedName>
        <fullName evidence="1">Uncharacterized protein</fullName>
    </submittedName>
</protein>